<feature type="domain" description="Methyltransferase" evidence="3">
    <location>
        <begin position="43"/>
        <end position="132"/>
    </location>
</feature>
<dbReference type="EMBL" id="ACXX02000006">
    <property type="protein sequence ID" value="EGD47717.1"/>
    <property type="molecule type" value="Genomic_DNA"/>
</dbReference>
<dbReference type="Gene3D" id="3.40.50.150">
    <property type="entry name" value="Vaccinia Virus protein VP39"/>
    <property type="match status" value="1"/>
</dbReference>
<keyword evidence="1 4" id="KW-0489">Methyltransferase</keyword>
<name>F1TCK0_9FIRM</name>
<dbReference type="PANTHER" id="PTHR44942:SF4">
    <property type="entry name" value="METHYLTRANSFERASE TYPE 11 DOMAIN-CONTAINING PROTEIN"/>
    <property type="match status" value="1"/>
</dbReference>
<dbReference type="InterPro" id="IPR051052">
    <property type="entry name" value="Diverse_substrate_MTase"/>
</dbReference>
<dbReference type="AlphaFoldDB" id="F1TCK0"/>
<sequence>MENYDIVKRDFNEISDIVEERWNHNNCYFKNLMKYLHEDNELILEIGCGKGELSNMLAKKSEHVIAVDLADKMIEKAISQYGYKNIDFISKNILDMEFEENSLDAIVTTATAHHLPYEWLLLFALKTLKPGGKLIVLDLYKVKTFTDMFFNLLAVIPNVFMNIVNNKKIKTGDEHTREVWKRHGEHDTYMTLKEIKLLAKGHLPEVIIRRKLFWRYLMVWEK</sequence>
<dbReference type="Pfam" id="PF13649">
    <property type="entry name" value="Methyltransf_25"/>
    <property type="match status" value="1"/>
</dbReference>
<comment type="caution">
    <text evidence="4">The sequence shown here is derived from an EMBL/GenBank/DDBJ whole genome shotgun (WGS) entry which is preliminary data.</text>
</comment>
<organism evidence="4 5">
    <name type="scientific">Ruminiclostridium papyrosolvens DSM 2782</name>
    <dbReference type="NCBI Taxonomy" id="588581"/>
    <lineage>
        <taxon>Bacteria</taxon>
        <taxon>Bacillati</taxon>
        <taxon>Bacillota</taxon>
        <taxon>Clostridia</taxon>
        <taxon>Eubacteriales</taxon>
        <taxon>Oscillospiraceae</taxon>
        <taxon>Ruminiclostridium</taxon>
    </lineage>
</organism>
<evidence type="ECO:0000256" key="1">
    <source>
        <dbReference type="ARBA" id="ARBA00022603"/>
    </source>
</evidence>
<protein>
    <submittedName>
        <fullName evidence="4">Methyltransferase type 11</fullName>
    </submittedName>
</protein>
<evidence type="ECO:0000313" key="5">
    <source>
        <dbReference type="Proteomes" id="UP000003860"/>
    </source>
</evidence>
<dbReference type="eggNOG" id="COG2226">
    <property type="taxonomic scope" value="Bacteria"/>
</dbReference>
<dbReference type="RefSeq" id="WP_004619053.1">
    <property type="nucleotide sequence ID" value="NZ_ACXX02000006.1"/>
</dbReference>
<dbReference type="Proteomes" id="UP000003860">
    <property type="component" value="Unassembled WGS sequence"/>
</dbReference>
<dbReference type="GO" id="GO:0032259">
    <property type="term" value="P:methylation"/>
    <property type="evidence" value="ECO:0007669"/>
    <property type="project" value="UniProtKB-KW"/>
</dbReference>
<dbReference type="PANTHER" id="PTHR44942">
    <property type="entry name" value="METHYLTRANSF_11 DOMAIN-CONTAINING PROTEIN"/>
    <property type="match status" value="1"/>
</dbReference>
<accession>F1TCK0</accession>
<evidence type="ECO:0000259" key="3">
    <source>
        <dbReference type="Pfam" id="PF13649"/>
    </source>
</evidence>
<evidence type="ECO:0000313" key="4">
    <source>
        <dbReference type="EMBL" id="EGD47717.1"/>
    </source>
</evidence>
<evidence type="ECO:0000256" key="2">
    <source>
        <dbReference type="ARBA" id="ARBA00022679"/>
    </source>
</evidence>
<dbReference type="GO" id="GO:0008168">
    <property type="term" value="F:methyltransferase activity"/>
    <property type="evidence" value="ECO:0007669"/>
    <property type="project" value="UniProtKB-KW"/>
</dbReference>
<dbReference type="InterPro" id="IPR029063">
    <property type="entry name" value="SAM-dependent_MTases_sf"/>
</dbReference>
<dbReference type="STRING" id="588581.Cpap_2120"/>
<reference evidence="4" key="2">
    <citation type="submission" date="2011-01" db="EMBL/GenBank/DDBJ databases">
        <title>The Non-contiguous Finished genome of Clostridium papyrosolvens.</title>
        <authorList>
            <person name="Lucas S."/>
            <person name="Copeland A."/>
            <person name="Lapidus A."/>
            <person name="Cheng J.-F."/>
            <person name="Goodwin L."/>
            <person name="Pitluck S."/>
            <person name="Misra M."/>
            <person name="Chertkov O."/>
            <person name="Detter J.C."/>
            <person name="Han C."/>
            <person name="Tapia R."/>
            <person name="Land M."/>
            <person name="Hauser L."/>
            <person name="Kyrpides N."/>
            <person name="Ivanova N."/>
            <person name="Pagani I."/>
            <person name="Mouttaki H."/>
            <person name="He Z."/>
            <person name="Zhou J."/>
            <person name="Hemme C.L."/>
            <person name="Woyke T."/>
        </authorList>
    </citation>
    <scope>NUCLEOTIDE SEQUENCE [LARGE SCALE GENOMIC DNA]</scope>
    <source>
        <strain evidence="4">DSM 2782</strain>
    </source>
</reference>
<dbReference type="OrthoDB" id="9760689at2"/>
<reference evidence="4" key="1">
    <citation type="submission" date="2009-07" db="EMBL/GenBank/DDBJ databases">
        <authorList>
            <consortium name="US DOE Joint Genome Institute (JGI-PGF)"/>
            <person name="Lucas S."/>
            <person name="Copeland A."/>
            <person name="Lapidus A."/>
            <person name="Glavina del Rio T."/>
            <person name="Tice H."/>
            <person name="Bruce D."/>
            <person name="Goodwin L."/>
            <person name="Pitluck S."/>
            <person name="Larimer F."/>
            <person name="Land M.L."/>
            <person name="Mouttaki H."/>
            <person name="He Z."/>
            <person name="Zhou J."/>
            <person name="Hemme C.L."/>
        </authorList>
    </citation>
    <scope>NUCLEOTIDE SEQUENCE [LARGE SCALE GENOMIC DNA]</scope>
    <source>
        <strain evidence="4">DSM 2782</strain>
    </source>
</reference>
<dbReference type="CDD" id="cd02440">
    <property type="entry name" value="AdoMet_MTases"/>
    <property type="match status" value="1"/>
</dbReference>
<dbReference type="SUPFAM" id="SSF53335">
    <property type="entry name" value="S-adenosyl-L-methionine-dependent methyltransferases"/>
    <property type="match status" value="1"/>
</dbReference>
<proteinExistence type="predicted"/>
<keyword evidence="5" id="KW-1185">Reference proteome</keyword>
<dbReference type="InterPro" id="IPR041698">
    <property type="entry name" value="Methyltransf_25"/>
</dbReference>
<gene>
    <name evidence="4" type="ORF">Cpap_2120</name>
</gene>
<keyword evidence="2" id="KW-0808">Transferase</keyword>